<dbReference type="InterPro" id="IPR000064">
    <property type="entry name" value="NLP_P60_dom"/>
</dbReference>
<dbReference type="PANTHER" id="PTHR47053:SF1">
    <property type="entry name" value="MUREIN DD-ENDOPEPTIDASE MEPH-RELATED"/>
    <property type="match status" value="1"/>
</dbReference>
<dbReference type="AlphaFoldDB" id="A0A3R9QDN7"/>
<dbReference type="InterPro" id="IPR038765">
    <property type="entry name" value="Papain-like_cys_pep_sf"/>
</dbReference>
<evidence type="ECO:0000256" key="1">
    <source>
        <dbReference type="ARBA" id="ARBA00007074"/>
    </source>
</evidence>
<dbReference type="SUPFAM" id="SSF54001">
    <property type="entry name" value="Cysteine proteinases"/>
    <property type="match status" value="1"/>
</dbReference>
<feature type="domain" description="NlpC/P60" evidence="5">
    <location>
        <begin position="149"/>
        <end position="279"/>
    </location>
</feature>
<organism evidence="6 7">
    <name type="scientific">Candidatus Methanodesulfokora washburnensis</name>
    <dbReference type="NCBI Taxonomy" id="2478471"/>
    <lineage>
        <taxon>Archaea</taxon>
        <taxon>Thermoproteota</taxon>
        <taxon>Candidatus Korarchaeia</taxon>
        <taxon>Candidatus Korarchaeia incertae sedis</taxon>
        <taxon>Candidatus Methanodesulfokora</taxon>
    </lineage>
</organism>
<evidence type="ECO:0000256" key="4">
    <source>
        <dbReference type="ARBA" id="ARBA00022807"/>
    </source>
</evidence>
<dbReference type="GO" id="GO:0008234">
    <property type="term" value="F:cysteine-type peptidase activity"/>
    <property type="evidence" value="ECO:0007669"/>
    <property type="project" value="UniProtKB-KW"/>
</dbReference>
<dbReference type="Pfam" id="PF12913">
    <property type="entry name" value="SH3_6"/>
    <property type="match status" value="1"/>
</dbReference>
<keyword evidence="2" id="KW-0645">Protease</keyword>
<reference evidence="6 7" key="1">
    <citation type="submission" date="2018-10" db="EMBL/GenBank/DDBJ databases">
        <title>Co-occurring genomic capacity for anaerobic methane metabolism and dissimilatory sulfite reduction discovered in the Korarchaeota.</title>
        <authorList>
            <person name="Mckay L.J."/>
            <person name="Dlakic M."/>
            <person name="Fields M.W."/>
            <person name="Delmont T.O."/>
            <person name="Eren A.M."/>
            <person name="Jay Z.J."/>
            <person name="Klingelsmith K.B."/>
            <person name="Rusch D.B."/>
            <person name="Inskeep W.P."/>
        </authorList>
    </citation>
    <scope>NUCLEOTIDE SEQUENCE [LARGE SCALE GENOMIC DNA]</scope>
    <source>
        <strain evidence="6 7">MDKW</strain>
    </source>
</reference>
<dbReference type="Pfam" id="PF00877">
    <property type="entry name" value="NLPC_P60"/>
    <property type="match status" value="1"/>
</dbReference>
<evidence type="ECO:0000313" key="7">
    <source>
        <dbReference type="Proteomes" id="UP000277582"/>
    </source>
</evidence>
<evidence type="ECO:0000313" key="6">
    <source>
        <dbReference type="EMBL" id="RSN74031.1"/>
    </source>
</evidence>
<dbReference type="PANTHER" id="PTHR47053">
    <property type="entry name" value="MUREIN DD-ENDOPEPTIDASE MEPH-RELATED"/>
    <property type="match status" value="1"/>
</dbReference>
<dbReference type="GO" id="GO:0006508">
    <property type="term" value="P:proteolysis"/>
    <property type="evidence" value="ECO:0007669"/>
    <property type="project" value="UniProtKB-KW"/>
</dbReference>
<proteinExistence type="inferred from homology"/>
<keyword evidence="3" id="KW-0378">Hydrolase</keyword>
<name>A0A3R9QDN7_9CREN</name>
<dbReference type="Gene3D" id="3.90.1720.10">
    <property type="entry name" value="endopeptidase domain like (from Nostoc punctiforme)"/>
    <property type="match status" value="1"/>
</dbReference>
<comment type="similarity">
    <text evidence="1">Belongs to the peptidase C40 family.</text>
</comment>
<protein>
    <recommendedName>
        <fullName evidence="5">NlpC/P60 domain-containing protein</fullName>
    </recommendedName>
</protein>
<keyword evidence="7" id="KW-1185">Reference proteome</keyword>
<keyword evidence="4" id="KW-0788">Thiol protease</keyword>
<dbReference type="InterPro" id="IPR051202">
    <property type="entry name" value="Peptidase_C40"/>
</dbReference>
<dbReference type="InterPro" id="IPR039439">
    <property type="entry name" value="SH3b1_dom"/>
</dbReference>
<evidence type="ECO:0000256" key="2">
    <source>
        <dbReference type="ARBA" id="ARBA00022670"/>
    </source>
</evidence>
<evidence type="ECO:0000259" key="5">
    <source>
        <dbReference type="PROSITE" id="PS51935"/>
    </source>
</evidence>
<dbReference type="Proteomes" id="UP000277582">
    <property type="component" value="Unassembled WGS sequence"/>
</dbReference>
<dbReference type="EMBL" id="RCOS01000102">
    <property type="protein sequence ID" value="RSN74031.1"/>
    <property type="molecule type" value="Genomic_DNA"/>
</dbReference>
<gene>
    <name evidence="6" type="ORF">D6D85_08940</name>
</gene>
<evidence type="ECO:0000256" key="3">
    <source>
        <dbReference type="ARBA" id="ARBA00022801"/>
    </source>
</evidence>
<comment type="caution">
    <text evidence="6">The sequence shown here is derived from an EMBL/GenBank/DDBJ whole genome shotgun (WGS) entry which is preliminary data.</text>
</comment>
<sequence length="290" mass="33463">MFREIGDKEFDVLQETGLELAEPLIILHKSRDRKWFFVQTRNYRGWVRSKDIALAERKDLFDYIERKEFLMVTGDRVFTQPNPYERDISMKEMVMGTRVPVIDSKVETVDGQSTNGNFVIELPCKRKGEMDTKPALISMREDVSLGYIPYTVNNIIKQAFKFLWHRYGWGDGFSGIDCSGLVMRVFKTFGITLPRNTWQQERCPGKTVEIKGEESLKTVLPGSALYMPGHVAIYLGEADSRNYIIHAFHGYFDGLRFIKVNEVAVTTVDLMRSDGKRFVDCFTKAIAFTF</sequence>
<accession>A0A3R9QDN7</accession>
<dbReference type="PROSITE" id="PS51935">
    <property type="entry name" value="NLPC_P60"/>
    <property type="match status" value="1"/>
</dbReference>